<proteinExistence type="predicted"/>
<keyword evidence="9" id="KW-1185">Reference proteome</keyword>
<evidence type="ECO:0000256" key="3">
    <source>
        <dbReference type="ARBA" id="ARBA00022553"/>
    </source>
</evidence>
<dbReference type="Gene3D" id="3.30.450.40">
    <property type="match status" value="1"/>
</dbReference>
<dbReference type="GO" id="GO:0000155">
    <property type="term" value="F:phosphorelay sensor kinase activity"/>
    <property type="evidence" value="ECO:0007669"/>
    <property type="project" value="InterPro"/>
</dbReference>
<protein>
    <recommendedName>
        <fullName evidence="2">histidine kinase</fullName>
        <ecNumber evidence="2">2.7.13.3</ecNumber>
    </recommendedName>
</protein>
<sequence length="1030" mass="118303">METRDLFYHIFEASPVPTVILQGNYPDIRVLQANAGYIALTGRPSHEIINTSFFIKEPHPGMHLEAQGLSDVEQSIKEVYLKKQAVKTPVQKFLKPLAAISGVETLYFEATNTPILNTEGQIDFVIRTLQNVTDIVIAREKEKQKDAKLIDNERFLRETQKVARIGSWEMDSNNRFYWPDIHYEIMEVEPGTEITRDFGLTLLKGQRDRDIFEDLYKRAVEKGDYFDVELNVLTPKGNERWIRFTGKGELVDGVFKRMYGIGHDITKQKLTQQALEDSRNRLETLIQTVDGIVFESDAQTLELIFINGHVTDLLGYTPAECIRRPGFIDKLLYPDDKADILSQAFKQIHERENYTGDYRVVKKDGTEVWMKVSVSVIRENGAPKWLRGLMMDITASKRISELEHIEKQVLELNARATEPTTTVLRTYLQGIESIFPEMICSIMQVKNGHLYNWVANSLPPDYQAAIENLEVADNTGSCGTAAFKNEKVIASDIANDARWVNYKQIALQNNLRACWSQPIVNAGGTVIATLGMYYKSVKWPTNDELKIIDRAVYLIQLILQNRSDLELLEEANFLMRQSQELAHFGSVQLDVKTRELTWSNELYNIFGIDKTVKPTIDLYYDFLHPEDKDMVMARIGNFFKTHEDFVSEERIIRPDGEVRNLRTWGRIKLDHHGEPSKVIAAYMDITQSKRIQEELAASETRLRNLVESQTNYVIRIDFNGNYSYANKKYKEDFGFANGTDVVGTNAMAFVQPHQQQRIVEVSQKCIAHPNQVFEAELEKYGKDGAIKYTFWHFICLTNSAGQPAEIQCIGIDVSDRKKAENERERKTLELEQSESRYSDLFHLSPQPMWVYDVETLQFLDVNIAAIQQYGYTRDEFLSMTIKDIRPADKLGELYEANEKGRLQKDFFVGVFTHKKKSGERIQVEIKRNTIPFKGKSAHLVLANNITERLIYLEALEKQNKRLGEIAWIQMHIVRAPLARVLGLIDILENHDNDPVDTAFLLKNIVSSIHELDNIITDIVRKAEQATLNLS</sequence>
<dbReference type="Proteomes" id="UP000253209">
    <property type="component" value="Unassembled WGS sequence"/>
</dbReference>
<dbReference type="Gene3D" id="2.10.70.100">
    <property type="match status" value="1"/>
</dbReference>
<dbReference type="Pfam" id="PF13185">
    <property type="entry name" value="GAF_2"/>
    <property type="match status" value="1"/>
</dbReference>
<evidence type="ECO:0000256" key="5">
    <source>
        <dbReference type="ARBA" id="ARBA00022777"/>
    </source>
</evidence>
<feature type="domain" description="PAS" evidence="6">
    <location>
        <begin position="698"/>
        <end position="769"/>
    </location>
</feature>
<evidence type="ECO:0000256" key="1">
    <source>
        <dbReference type="ARBA" id="ARBA00000085"/>
    </source>
</evidence>
<dbReference type="InterPro" id="IPR000014">
    <property type="entry name" value="PAS"/>
</dbReference>
<feature type="domain" description="PAC" evidence="7">
    <location>
        <begin position="771"/>
        <end position="825"/>
    </location>
</feature>
<dbReference type="InterPro" id="IPR013655">
    <property type="entry name" value="PAS_fold_3"/>
</dbReference>
<feature type="domain" description="PAS" evidence="6">
    <location>
        <begin position="833"/>
        <end position="904"/>
    </location>
</feature>
<dbReference type="NCBIfam" id="TIGR00229">
    <property type="entry name" value="sensory_box"/>
    <property type="match status" value="4"/>
</dbReference>
<accession>A0A367GSY9</accession>
<dbReference type="SUPFAM" id="SSF55785">
    <property type="entry name" value="PYP-like sensor domain (PAS domain)"/>
    <property type="match status" value="5"/>
</dbReference>
<comment type="catalytic activity">
    <reaction evidence="1">
        <text>ATP + protein L-histidine = ADP + protein N-phospho-L-histidine.</text>
        <dbReference type="EC" id="2.7.13.3"/>
    </reaction>
</comment>
<dbReference type="SMART" id="SM00086">
    <property type="entry name" value="PAC"/>
    <property type="match status" value="6"/>
</dbReference>
<feature type="domain" description="PAC" evidence="7">
    <location>
        <begin position="354"/>
        <end position="405"/>
    </location>
</feature>
<feature type="domain" description="PAC" evidence="7">
    <location>
        <begin position="226"/>
        <end position="277"/>
    </location>
</feature>
<evidence type="ECO:0000313" key="9">
    <source>
        <dbReference type="Proteomes" id="UP000253209"/>
    </source>
</evidence>
<keyword evidence="4" id="KW-0808">Transferase</keyword>
<dbReference type="PROSITE" id="PS50112">
    <property type="entry name" value="PAS"/>
    <property type="match status" value="3"/>
</dbReference>
<dbReference type="Pfam" id="PF08448">
    <property type="entry name" value="PAS_4"/>
    <property type="match status" value="1"/>
</dbReference>
<comment type="caution">
    <text evidence="8">The sequence shown here is derived from an EMBL/GenBank/DDBJ whole genome shotgun (WGS) entry which is preliminary data.</text>
</comment>
<dbReference type="OrthoDB" id="6231665at2"/>
<evidence type="ECO:0000256" key="2">
    <source>
        <dbReference type="ARBA" id="ARBA00012438"/>
    </source>
</evidence>
<keyword evidence="5" id="KW-0418">Kinase</keyword>
<dbReference type="InterPro" id="IPR000700">
    <property type="entry name" value="PAS-assoc_C"/>
</dbReference>
<dbReference type="SUPFAM" id="SSF55781">
    <property type="entry name" value="GAF domain-like"/>
    <property type="match status" value="1"/>
</dbReference>
<keyword evidence="3" id="KW-0597">Phosphoprotein</keyword>
<dbReference type="InterPro" id="IPR003018">
    <property type="entry name" value="GAF"/>
</dbReference>
<dbReference type="PANTHER" id="PTHR43304:SF1">
    <property type="entry name" value="PAC DOMAIN-CONTAINING PROTEIN"/>
    <property type="match status" value="1"/>
</dbReference>
<dbReference type="InterPro" id="IPR052162">
    <property type="entry name" value="Sensor_kinase/Photoreceptor"/>
</dbReference>
<dbReference type="SUPFAM" id="SSF47384">
    <property type="entry name" value="Homodimeric domain of signal transducing histidine kinase"/>
    <property type="match status" value="1"/>
</dbReference>
<evidence type="ECO:0000256" key="4">
    <source>
        <dbReference type="ARBA" id="ARBA00022679"/>
    </source>
</evidence>
<dbReference type="PROSITE" id="PS50113">
    <property type="entry name" value="PAC"/>
    <property type="match status" value="4"/>
</dbReference>
<dbReference type="Pfam" id="PF13426">
    <property type="entry name" value="PAS_9"/>
    <property type="match status" value="1"/>
</dbReference>
<dbReference type="EC" id="2.7.13.3" evidence="2"/>
<gene>
    <name evidence="8" type="ORF">DJ568_05575</name>
</gene>
<dbReference type="InterPro" id="IPR001610">
    <property type="entry name" value="PAC"/>
</dbReference>
<evidence type="ECO:0000259" key="7">
    <source>
        <dbReference type="PROSITE" id="PS50113"/>
    </source>
</evidence>
<organism evidence="8 9">
    <name type="scientific">Mucilaginibacter hurinus</name>
    <dbReference type="NCBI Taxonomy" id="2201324"/>
    <lineage>
        <taxon>Bacteria</taxon>
        <taxon>Pseudomonadati</taxon>
        <taxon>Bacteroidota</taxon>
        <taxon>Sphingobacteriia</taxon>
        <taxon>Sphingobacteriales</taxon>
        <taxon>Sphingobacteriaceae</taxon>
        <taxon>Mucilaginibacter</taxon>
    </lineage>
</organism>
<name>A0A367GSY9_9SPHI</name>
<dbReference type="AlphaFoldDB" id="A0A367GSY9"/>
<dbReference type="InterPro" id="IPR013656">
    <property type="entry name" value="PAS_4"/>
</dbReference>
<dbReference type="InterPro" id="IPR036097">
    <property type="entry name" value="HisK_dim/P_sf"/>
</dbReference>
<dbReference type="RefSeq" id="WP_114004242.1">
    <property type="nucleotide sequence ID" value="NZ_QGDC01000002.1"/>
</dbReference>
<dbReference type="CDD" id="cd00130">
    <property type="entry name" value="PAS"/>
    <property type="match status" value="4"/>
</dbReference>
<feature type="domain" description="PAS" evidence="6">
    <location>
        <begin position="278"/>
        <end position="352"/>
    </location>
</feature>
<dbReference type="InterPro" id="IPR035965">
    <property type="entry name" value="PAS-like_dom_sf"/>
</dbReference>
<dbReference type="InterPro" id="IPR029016">
    <property type="entry name" value="GAF-like_dom_sf"/>
</dbReference>
<feature type="domain" description="PAC" evidence="7">
    <location>
        <begin position="645"/>
        <end position="697"/>
    </location>
</feature>
<dbReference type="Pfam" id="PF08447">
    <property type="entry name" value="PAS_3"/>
    <property type="match status" value="2"/>
</dbReference>
<evidence type="ECO:0000313" key="8">
    <source>
        <dbReference type="EMBL" id="RCH56205.1"/>
    </source>
</evidence>
<dbReference type="EMBL" id="QGDC01000002">
    <property type="protein sequence ID" value="RCH56205.1"/>
    <property type="molecule type" value="Genomic_DNA"/>
</dbReference>
<dbReference type="PANTHER" id="PTHR43304">
    <property type="entry name" value="PHYTOCHROME-LIKE PROTEIN CPH1"/>
    <property type="match status" value="1"/>
</dbReference>
<evidence type="ECO:0000259" key="6">
    <source>
        <dbReference type="PROSITE" id="PS50112"/>
    </source>
</evidence>
<dbReference type="SMART" id="SM00091">
    <property type="entry name" value="PAS"/>
    <property type="match status" value="5"/>
</dbReference>
<reference evidence="8 9" key="1">
    <citation type="submission" date="2018-05" db="EMBL/GenBank/DDBJ databases">
        <title>Mucilaginibacter hurinus sp. nov., isolated from briquette warehouse soil.</title>
        <authorList>
            <person name="Choi L."/>
        </authorList>
    </citation>
    <scope>NUCLEOTIDE SEQUENCE [LARGE SCALE GENOMIC DNA]</scope>
    <source>
        <strain evidence="8 9">ZR32</strain>
    </source>
</reference>
<dbReference type="Gene3D" id="3.30.450.20">
    <property type="entry name" value="PAS domain"/>
    <property type="match status" value="6"/>
</dbReference>